<dbReference type="AlphaFoldDB" id="A0A395MXH8"/>
<keyword evidence="3" id="KW-1185">Reference proteome</keyword>
<name>A0A395MXH8_9HYPO</name>
<protein>
    <submittedName>
        <fullName evidence="2">Uncharacterized protein</fullName>
    </submittedName>
</protein>
<sequence>MQVGARCRPDKSFLCVVADQYPDHSYCDKSFPTIEKHNEHLKRCHSFDFWCSKCLHKFNCSLPAGPLRLAKKEHDEKQCPGKPSRETQQLRDDTWLMTPEQYRRFKGRRWKKTRVPDSLPKESVPETSWRRIRENIFPGSEAAAMRKKSEHAASRQTSKDIWGMQDVMDKVKNRPPVVMSQLQPDFQVPSADAMQPAWLNTFPPSLPTDESQLSIIFSEETDFETHPSSRVWSHSGGDEQHQSYRAELDRPQTLDTSFLQMPEERDGHQTSESVASGEYGLDPIPPEVLWHFSFSQQQEGTSK</sequence>
<proteinExistence type="predicted"/>
<dbReference type="Proteomes" id="UP000265631">
    <property type="component" value="Unassembled WGS sequence"/>
</dbReference>
<feature type="region of interest" description="Disordered" evidence="1">
    <location>
        <begin position="260"/>
        <end position="282"/>
    </location>
</feature>
<organism evidence="2 3">
    <name type="scientific">Fusarium flagelliforme</name>
    <dbReference type="NCBI Taxonomy" id="2675880"/>
    <lineage>
        <taxon>Eukaryota</taxon>
        <taxon>Fungi</taxon>
        <taxon>Dikarya</taxon>
        <taxon>Ascomycota</taxon>
        <taxon>Pezizomycotina</taxon>
        <taxon>Sordariomycetes</taxon>
        <taxon>Hypocreomycetidae</taxon>
        <taxon>Hypocreales</taxon>
        <taxon>Nectriaceae</taxon>
        <taxon>Fusarium</taxon>
        <taxon>Fusarium incarnatum-equiseti species complex</taxon>
    </lineage>
</organism>
<evidence type="ECO:0000313" key="2">
    <source>
        <dbReference type="EMBL" id="RFN52437.1"/>
    </source>
</evidence>
<accession>A0A395MXH8</accession>
<evidence type="ECO:0000313" key="3">
    <source>
        <dbReference type="Proteomes" id="UP000265631"/>
    </source>
</evidence>
<gene>
    <name evidence="2" type="ORF">FIE12Z_3198</name>
</gene>
<comment type="caution">
    <text evidence="2">The sequence shown here is derived from an EMBL/GenBank/DDBJ whole genome shotgun (WGS) entry which is preliminary data.</text>
</comment>
<evidence type="ECO:0000256" key="1">
    <source>
        <dbReference type="SAM" id="MobiDB-lite"/>
    </source>
</evidence>
<dbReference type="EMBL" id="PXXK01000066">
    <property type="protein sequence ID" value="RFN52437.1"/>
    <property type="molecule type" value="Genomic_DNA"/>
</dbReference>
<dbReference type="OrthoDB" id="5043346at2759"/>
<reference evidence="2 3" key="1">
    <citation type="journal article" date="2018" name="PLoS Pathog.">
        <title>Evolution of structural diversity of trichothecenes, a family of toxins produced by plant pathogenic and entomopathogenic fungi.</title>
        <authorList>
            <person name="Proctor R.H."/>
            <person name="McCormick S.P."/>
            <person name="Kim H.S."/>
            <person name="Cardoza R.E."/>
            <person name="Stanley A.M."/>
            <person name="Lindo L."/>
            <person name="Kelly A."/>
            <person name="Brown D.W."/>
            <person name="Lee T."/>
            <person name="Vaughan M.M."/>
            <person name="Alexander N.J."/>
            <person name="Busman M."/>
            <person name="Gutierrez S."/>
        </authorList>
    </citation>
    <scope>NUCLEOTIDE SEQUENCE [LARGE SCALE GENOMIC DNA]</scope>
    <source>
        <strain evidence="2 3">NRRL 13405</strain>
    </source>
</reference>